<dbReference type="Proteomes" id="UP000317036">
    <property type="component" value="Unassembled WGS sequence"/>
</dbReference>
<dbReference type="EMBL" id="VNJI01000026">
    <property type="protein sequence ID" value="TVY08204.1"/>
    <property type="molecule type" value="Genomic_DNA"/>
</dbReference>
<organism evidence="2 3">
    <name type="scientific">Paenibacillus cremeus</name>
    <dbReference type="NCBI Taxonomy" id="2163881"/>
    <lineage>
        <taxon>Bacteria</taxon>
        <taxon>Bacillati</taxon>
        <taxon>Bacillota</taxon>
        <taxon>Bacilli</taxon>
        <taxon>Bacillales</taxon>
        <taxon>Paenibacillaceae</taxon>
        <taxon>Paenibacillus</taxon>
    </lineage>
</organism>
<dbReference type="RefSeq" id="WP_144850222.1">
    <property type="nucleotide sequence ID" value="NZ_VNJI01000026.1"/>
</dbReference>
<feature type="coiled-coil region" evidence="1">
    <location>
        <begin position="64"/>
        <end position="112"/>
    </location>
</feature>
<sequence>MEFMALTIVVVVLAYFTLKNMSKIGELSYTVKSRDIEIETLVLERKVYTQVFKEEFASYRNEIRDEFSSRFEKLETSMKQMAEEREVHIETINQLTNKVDTMERHITILSKTIEGYEESRKRDRGEHLHIVK</sequence>
<keyword evidence="3" id="KW-1185">Reference proteome</keyword>
<comment type="caution">
    <text evidence="2">The sequence shown here is derived from an EMBL/GenBank/DDBJ whole genome shotgun (WGS) entry which is preliminary data.</text>
</comment>
<name>A0A559K7W8_9BACL</name>
<proteinExistence type="predicted"/>
<gene>
    <name evidence="2" type="ORF">FPZ49_20095</name>
</gene>
<evidence type="ECO:0000313" key="3">
    <source>
        <dbReference type="Proteomes" id="UP000317036"/>
    </source>
</evidence>
<accession>A0A559K7W8</accession>
<evidence type="ECO:0000256" key="1">
    <source>
        <dbReference type="SAM" id="Coils"/>
    </source>
</evidence>
<dbReference type="AlphaFoldDB" id="A0A559K7W8"/>
<protein>
    <submittedName>
        <fullName evidence="2">Uncharacterized protein</fullName>
    </submittedName>
</protein>
<evidence type="ECO:0000313" key="2">
    <source>
        <dbReference type="EMBL" id="TVY08204.1"/>
    </source>
</evidence>
<keyword evidence="1" id="KW-0175">Coiled coil</keyword>
<reference evidence="2 3" key="1">
    <citation type="submission" date="2019-07" db="EMBL/GenBank/DDBJ databases">
        <authorList>
            <person name="Kim J."/>
        </authorList>
    </citation>
    <scope>NUCLEOTIDE SEQUENCE [LARGE SCALE GENOMIC DNA]</scope>
    <source>
        <strain evidence="2 3">JC52</strain>
    </source>
</reference>